<evidence type="ECO:0000256" key="1">
    <source>
        <dbReference type="ARBA" id="ARBA00004319"/>
    </source>
</evidence>
<keyword evidence="4 11" id="KW-0732">Signal</keyword>
<feature type="domain" description="Peptidase C1A papain C-terminal" evidence="12">
    <location>
        <begin position="133"/>
        <end position="349"/>
    </location>
</feature>
<sequence length="367" mass="40973">MEMKKFLLASALSLTLLLGLSWQAESFDFSEKDLASEDSLWELYEKWRSHHTVTRSIDEKLKRFNVFKANVMHVHNTNKMDKPYKLKLNMFADLTNDEFRSSYAGSRIDHHRRFHGTLRGAKETFMYENVKDVPDSVDWRQKGAVTPVKNQAKCGSCWAFSTIAAVEGINQIKTGKLVSLSEQELVDCDNAINQGCNGGLMVYAFKYIKEKGGITTEENYPYKAVKGSCDTLKANDKAVSIDGHETVPANDEGALLKAVANQPVSVAIDAMGYDMQFYKEGVYNGTCTTHLNHGVTAVGYGVTNDGTKYWIVKNSWGDKWGEQGYFRIQRGVTQKEGQCGINMLASYPIKNSSANPTGSSSFPIDEL</sequence>
<dbReference type="InterPro" id="IPR013128">
    <property type="entry name" value="Peptidase_C1A"/>
</dbReference>
<evidence type="ECO:0000256" key="3">
    <source>
        <dbReference type="ARBA" id="ARBA00022670"/>
    </source>
</evidence>
<dbReference type="PRINTS" id="PR00705">
    <property type="entry name" value="PAPAIN"/>
</dbReference>
<dbReference type="SMR" id="A0A445AAP1"/>
<evidence type="ECO:0000256" key="10">
    <source>
        <dbReference type="ARBA" id="ARBA00080531"/>
    </source>
</evidence>
<evidence type="ECO:0000256" key="11">
    <source>
        <dbReference type="SAM" id="SignalP"/>
    </source>
</evidence>
<proteinExistence type="inferred from homology"/>
<keyword evidence="8" id="KW-0325">Glycoprotein</keyword>
<dbReference type="Gene3D" id="3.90.70.10">
    <property type="entry name" value="Cysteine proteinases"/>
    <property type="match status" value="1"/>
</dbReference>
<keyword evidence="5" id="KW-0378">Hydrolase</keyword>
<dbReference type="SMART" id="SM00645">
    <property type="entry name" value="Pept_C1"/>
    <property type="match status" value="1"/>
</dbReference>
<evidence type="ECO:0000256" key="4">
    <source>
        <dbReference type="ARBA" id="ARBA00022729"/>
    </source>
</evidence>
<evidence type="ECO:0000259" key="12">
    <source>
        <dbReference type="SMART" id="SM00645"/>
    </source>
</evidence>
<gene>
    <name evidence="14" type="ORF">Ahy_B03g068686</name>
</gene>
<dbReference type="SMART" id="SM00848">
    <property type="entry name" value="Inhibitor_I29"/>
    <property type="match status" value="1"/>
</dbReference>
<keyword evidence="15" id="KW-1185">Reference proteome</keyword>
<evidence type="ECO:0000256" key="8">
    <source>
        <dbReference type="ARBA" id="ARBA00023180"/>
    </source>
</evidence>
<keyword evidence="6" id="KW-0788">Thiol protease</keyword>
<dbReference type="Pfam" id="PF00112">
    <property type="entry name" value="Peptidase_C1"/>
    <property type="match status" value="1"/>
</dbReference>
<accession>A0A445AAP1</accession>
<evidence type="ECO:0000256" key="7">
    <source>
        <dbReference type="ARBA" id="ARBA00023157"/>
    </source>
</evidence>
<dbReference type="Gramene" id="arahy.Tifrunner.gnm2.ann2.Ah13g021500.1">
    <property type="protein sequence ID" value="arahy.Tifrunner.gnm2.ann2.Ah13g021500.1-CDS"/>
    <property type="gene ID" value="arahy.Tifrunner.gnm2.ann2.Ah13g021500"/>
</dbReference>
<comment type="similarity">
    <text evidence="2">Belongs to the peptidase C1 family.</text>
</comment>
<dbReference type="CDD" id="cd02248">
    <property type="entry name" value="Peptidase_C1A"/>
    <property type="match status" value="1"/>
</dbReference>
<dbReference type="EMBL" id="SDMP01000013">
    <property type="protein sequence ID" value="RYR23469.1"/>
    <property type="molecule type" value="Genomic_DNA"/>
</dbReference>
<evidence type="ECO:0000256" key="9">
    <source>
        <dbReference type="ARBA" id="ARBA00069575"/>
    </source>
</evidence>
<dbReference type="InterPro" id="IPR000668">
    <property type="entry name" value="Peptidase_C1A_C"/>
</dbReference>
<evidence type="ECO:0000313" key="14">
    <source>
        <dbReference type="EMBL" id="RYR23469.1"/>
    </source>
</evidence>
<dbReference type="GO" id="GO:0005788">
    <property type="term" value="C:endoplasmic reticulum lumen"/>
    <property type="evidence" value="ECO:0007669"/>
    <property type="project" value="UniProtKB-SubCell"/>
</dbReference>
<keyword evidence="7" id="KW-1015">Disulfide bond</keyword>
<dbReference type="EMBL" id="SDMP01000013">
    <property type="protein sequence ID" value="RYR23470.1"/>
    <property type="molecule type" value="Genomic_DNA"/>
</dbReference>
<organism evidence="14 15">
    <name type="scientific">Arachis hypogaea</name>
    <name type="common">Peanut</name>
    <dbReference type="NCBI Taxonomy" id="3818"/>
    <lineage>
        <taxon>Eukaryota</taxon>
        <taxon>Viridiplantae</taxon>
        <taxon>Streptophyta</taxon>
        <taxon>Embryophyta</taxon>
        <taxon>Tracheophyta</taxon>
        <taxon>Spermatophyta</taxon>
        <taxon>Magnoliopsida</taxon>
        <taxon>eudicotyledons</taxon>
        <taxon>Gunneridae</taxon>
        <taxon>Pentapetalae</taxon>
        <taxon>rosids</taxon>
        <taxon>fabids</taxon>
        <taxon>Fabales</taxon>
        <taxon>Fabaceae</taxon>
        <taxon>Papilionoideae</taxon>
        <taxon>50 kb inversion clade</taxon>
        <taxon>dalbergioids sensu lato</taxon>
        <taxon>Dalbergieae</taxon>
        <taxon>Pterocarpus clade</taxon>
        <taxon>Arachis</taxon>
    </lineage>
</organism>
<dbReference type="GO" id="GO:0008234">
    <property type="term" value="F:cysteine-type peptidase activity"/>
    <property type="evidence" value="ECO:0007669"/>
    <property type="project" value="UniProtKB-KW"/>
</dbReference>
<feature type="signal peptide" evidence="11">
    <location>
        <begin position="1"/>
        <end position="26"/>
    </location>
</feature>
<dbReference type="OrthoDB" id="10253408at2759"/>
<keyword evidence="3" id="KW-0645">Protease</keyword>
<evidence type="ECO:0000313" key="15">
    <source>
        <dbReference type="Proteomes" id="UP000289738"/>
    </source>
</evidence>
<comment type="caution">
    <text evidence="14">The sequence shown here is derived from an EMBL/GenBank/DDBJ whole genome shotgun (WGS) entry which is preliminary data.</text>
</comment>
<reference evidence="14 15" key="1">
    <citation type="submission" date="2019-01" db="EMBL/GenBank/DDBJ databases">
        <title>Sequencing of cultivated peanut Arachis hypogaea provides insights into genome evolution and oil improvement.</title>
        <authorList>
            <person name="Chen X."/>
        </authorList>
    </citation>
    <scope>NUCLEOTIDE SEQUENCE [LARGE SCALE GENOMIC DNA]</scope>
    <source>
        <strain evidence="15">cv. Fuhuasheng</strain>
        <strain evidence="14">GDAAS-fuhuasheng2018</strain>
        <tissue evidence="14">Leaves</tissue>
    </source>
</reference>
<protein>
    <recommendedName>
        <fullName evidence="9">Vignain</fullName>
    </recommendedName>
    <alternativeName>
        <fullName evidence="10">Bean endopeptidase</fullName>
    </alternativeName>
</protein>
<dbReference type="STRING" id="3818.A0A445AAP1"/>
<dbReference type="InterPro" id="IPR025660">
    <property type="entry name" value="Pept_his_AS"/>
</dbReference>
<dbReference type="InterPro" id="IPR013201">
    <property type="entry name" value="Prot_inhib_I29"/>
</dbReference>
<evidence type="ECO:0000256" key="2">
    <source>
        <dbReference type="ARBA" id="ARBA00008455"/>
    </source>
</evidence>
<feature type="chain" id="PRO_5036113044" description="Vignain" evidence="11">
    <location>
        <begin position="27"/>
        <end position="367"/>
    </location>
</feature>
<dbReference type="FunFam" id="3.90.70.10:FF:000023">
    <property type="entry name" value="Senescence-specific cysteine protease SAG39"/>
    <property type="match status" value="1"/>
</dbReference>
<dbReference type="InterPro" id="IPR038765">
    <property type="entry name" value="Papain-like_cys_pep_sf"/>
</dbReference>
<dbReference type="InterPro" id="IPR025661">
    <property type="entry name" value="Pept_asp_AS"/>
</dbReference>
<dbReference type="PROSITE" id="PS00640">
    <property type="entry name" value="THIOL_PROTEASE_ASN"/>
    <property type="match status" value="1"/>
</dbReference>
<dbReference type="PANTHER" id="PTHR12411">
    <property type="entry name" value="CYSTEINE PROTEASE FAMILY C1-RELATED"/>
    <property type="match status" value="1"/>
</dbReference>
<dbReference type="AlphaFoldDB" id="A0A445AAP1"/>
<comment type="subcellular location">
    <subcellularLocation>
        <location evidence="1">Endoplasmic reticulum lumen</location>
    </subcellularLocation>
</comment>
<dbReference type="SUPFAM" id="SSF54001">
    <property type="entry name" value="Cysteine proteinases"/>
    <property type="match status" value="1"/>
</dbReference>
<dbReference type="InterPro" id="IPR000169">
    <property type="entry name" value="Pept_cys_AS"/>
</dbReference>
<dbReference type="GO" id="GO:0006508">
    <property type="term" value="P:proteolysis"/>
    <property type="evidence" value="ECO:0007669"/>
    <property type="project" value="UniProtKB-KW"/>
</dbReference>
<feature type="domain" description="Cathepsin propeptide inhibitor" evidence="13">
    <location>
        <begin position="44"/>
        <end position="99"/>
    </location>
</feature>
<dbReference type="PROSITE" id="PS00639">
    <property type="entry name" value="THIOL_PROTEASE_HIS"/>
    <property type="match status" value="1"/>
</dbReference>
<evidence type="ECO:0000259" key="13">
    <source>
        <dbReference type="SMART" id="SM00848"/>
    </source>
</evidence>
<dbReference type="InterPro" id="IPR039417">
    <property type="entry name" value="Peptidase_C1A_papain-like"/>
</dbReference>
<evidence type="ECO:0000256" key="5">
    <source>
        <dbReference type="ARBA" id="ARBA00022801"/>
    </source>
</evidence>
<dbReference type="PROSITE" id="PS00139">
    <property type="entry name" value="THIOL_PROTEASE_CYS"/>
    <property type="match status" value="1"/>
</dbReference>
<evidence type="ECO:0000256" key="6">
    <source>
        <dbReference type="ARBA" id="ARBA00022807"/>
    </source>
</evidence>
<dbReference type="Pfam" id="PF08246">
    <property type="entry name" value="Inhibitor_I29"/>
    <property type="match status" value="1"/>
</dbReference>
<name>A0A445AAP1_ARAHY</name>
<dbReference type="Proteomes" id="UP000289738">
    <property type="component" value="Chromosome B03"/>
</dbReference>